<evidence type="ECO:0000313" key="2">
    <source>
        <dbReference type="EMBL" id="GJE07161.1"/>
    </source>
</evidence>
<dbReference type="Pfam" id="PF08238">
    <property type="entry name" value="Sel1"/>
    <property type="match status" value="4"/>
</dbReference>
<feature type="compositionally biased region" description="Low complexity" evidence="1">
    <location>
        <begin position="52"/>
        <end position="71"/>
    </location>
</feature>
<keyword evidence="3" id="KW-1185">Reference proteome</keyword>
<dbReference type="EMBL" id="BPQR01000042">
    <property type="protein sequence ID" value="GJE07161.1"/>
    <property type="molecule type" value="Genomic_DNA"/>
</dbReference>
<organism evidence="2 3">
    <name type="scientific">Methylobacterium jeotgali</name>
    <dbReference type="NCBI Taxonomy" id="381630"/>
    <lineage>
        <taxon>Bacteria</taxon>
        <taxon>Pseudomonadati</taxon>
        <taxon>Pseudomonadota</taxon>
        <taxon>Alphaproteobacteria</taxon>
        <taxon>Hyphomicrobiales</taxon>
        <taxon>Methylobacteriaceae</taxon>
        <taxon>Methylobacterium</taxon>
    </lineage>
</organism>
<evidence type="ECO:0000313" key="3">
    <source>
        <dbReference type="Proteomes" id="UP001055102"/>
    </source>
</evidence>
<feature type="region of interest" description="Disordered" evidence="1">
    <location>
        <begin position="42"/>
        <end position="71"/>
    </location>
</feature>
<feature type="compositionally biased region" description="Pro residues" evidence="1">
    <location>
        <begin position="738"/>
        <end position="747"/>
    </location>
</feature>
<feature type="region of interest" description="Disordered" evidence="1">
    <location>
        <begin position="677"/>
        <end position="697"/>
    </location>
</feature>
<dbReference type="SUPFAM" id="SSF81901">
    <property type="entry name" value="HCP-like"/>
    <property type="match status" value="1"/>
</dbReference>
<sequence>MRRHATPSLDNLDPEVLAAARDVAKRAGVPVETWIASVIPSEKAPARRRRPAAAQSQAPLAPAKTQAAPPPAANLDGLLDALLGRLDTIDRAIADEREAAQLEAEHRLAAIEARMSALAGNAPSAALSDRLCAIEARMGEIGQQLAARPGRRGRGASVEIREVVEEIRQRQRQIGAPESDEGIVAAMRRDLARRLDVSEERSSSAVAVAELRDEILRLRQSVGTLATGRDVGALEHSIKALAEDVRKAREPADLEAVTAPIEAMRARVDALADDVSETVYARIAGEAERLTARVEAAIAESRGASADGDAVAGLSRELEETRNAVASLAGPERVQGLVQAVQGLSGQVEELRTGFAKQAAAEVAGLRPLLEEIRFGIGNRPLSEEVAALAAKLDTLQGGQGGLDAGQSRAILGRIDALADKVDQVSAEPVGQLLDRLESLGAHLGRGSDKEITAIQSMLRSLAEKVDGVGRQSGGAALDALERHVLDLAERVDARGTDPAIVALQRSMGDLMGQVSALRQEAATVGTAGTGGNREFDALRSGIAELQARQNASEERMQATLDGVHAAIERLAGRMSAETAPAALDERLKSTVRVQPPRSRRGNRDEALPALDTPAAERLSDDRLAEELLEPGAGRPGRSRGTPEAEPAESQGDIKTSFIAAARRAAQAAQAEMASEAAEAAVRPGRPQAARLGGLAEPPRRGAALRAAIDKRRKPLLLGLAAIVLLLGALQALTTDPATPPAAPSRPPVAETRPAPEVPPAPSRQAAEKAQTSGEAGAETKAEDGRPPIADPQTTQAITEGQQFKPAAKAAGALPAVAGMQTLSGDLAGLPPGLATLKQSALAGDGAAVFELAVRAADARGMPRDLGLAAKLYEKLAQANYAPAQYRLAGQYEKGSGVARDLAQAKLWYGRAAEQGHARSMHNLAVIYAENPGPNGKPDFASAASWFRQAAEYGVRDSQYNLAVLYARGLGLSQDLVQSYAWFAASAAQGDTEGGRKRDDVAGKLGAEDLAKAKAIVSGFKPRKADPAVNEPPAQKEAPMSLIGAPAPSASLSSFTPAPKRAI</sequence>
<feature type="region of interest" description="Disordered" evidence="1">
    <location>
        <begin position="590"/>
        <end position="653"/>
    </location>
</feature>
<dbReference type="PANTHER" id="PTHR11102:SF160">
    <property type="entry name" value="ERAD-ASSOCIATED E3 UBIQUITIN-PROTEIN LIGASE COMPONENT HRD3"/>
    <property type="match status" value="1"/>
</dbReference>
<feature type="region of interest" description="Disordered" evidence="1">
    <location>
        <begin position="1021"/>
        <end position="1063"/>
    </location>
</feature>
<name>A0ABQ4SZS3_9HYPH</name>
<reference evidence="2" key="2">
    <citation type="submission" date="2021-08" db="EMBL/GenBank/DDBJ databases">
        <authorList>
            <person name="Tani A."/>
            <person name="Ola A."/>
            <person name="Ogura Y."/>
            <person name="Katsura K."/>
            <person name="Hayashi T."/>
        </authorList>
    </citation>
    <scope>NUCLEOTIDE SEQUENCE</scope>
    <source>
        <strain evidence="2">LMG 23639</strain>
    </source>
</reference>
<protein>
    <recommendedName>
        <fullName evidence="4">Peptidoglycan-binding protein</fullName>
    </recommendedName>
</protein>
<dbReference type="PANTHER" id="PTHR11102">
    <property type="entry name" value="SEL-1-LIKE PROTEIN"/>
    <property type="match status" value="1"/>
</dbReference>
<dbReference type="Gene3D" id="1.25.40.10">
    <property type="entry name" value="Tetratricopeptide repeat domain"/>
    <property type="match status" value="1"/>
</dbReference>
<evidence type="ECO:0000256" key="1">
    <source>
        <dbReference type="SAM" id="MobiDB-lite"/>
    </source>
</evidence>
<accession>A0ABQ4SZS3</accession>
<dbReference type="SMART" id="SM00671">
    <property type="entry name" value="SEL1"/>
    <property type="match status" value="4"/>
</dbReference>
<comment type="caution">
    <text evidence="2">The sequence shown here is derived from an EMBL/GenBank/DDBJ whole genome shotgun (WGS) entry which is preliminary data.</text>
</comment>
<proteinExistence type="predicted"/>
<dbReference type="InterPro" id="IPR011990">
    <property type="entry name" value="TPR-like_helical_dom_sf"/>
</dbReference>
<dbReference type="Gene3D" id="1.10.287.1490">
    <property type="match status" value="1"/>
</dbReference>
<evidence type="ECO:0008006" key="4">
    <source>
        <dbReference type="Google" id="ProtNLM"/>
    </source>
</evidence>
<dbReference type="InterPro" id="IPR006597">
    <property type="entry name" value="Sel1-like"/>
</dbReference>
<dbReference type="InterPro" id="IPR050767">
    <property type="entry name" value="Sel1_AlgK"/>
</dbReference>
<dbReference type="RefSeq" id="WP_238276207.1">
    <property type="nucleotide sequence ID" value="NZ_BPQR01000042.1"/>
</dbReference>
<feature type="region of interest" description="Disordered" evidence="1">
    <location>
        <begin position="737"/>
        <end position="793"/>
    </location>
</feature>
<reference evidence="2" key="1">
    <citation type="journal article" date="2021" name="Front. Microbiol.">
        <title>Comprehensive Comparative Genomics and Phenotyping of Methylobacterium Species.</title>
        <authorList>
            <person name="Alessa O."/>
            <person name="Ogura Y."/>
            <person name="Fujitani Y."/>
            <person name="Takami H."/>
            <person name="Hayashi T."/>
            <person name="Sahin N."/>
            <person name="Tani A."/>
        </authorList>
    </citation>
    <scope>NUCLEOTIDE SEQUENCE</scope>
    <source>
        <strain evidence="2">LMG 23639</strain>
    </source>
</reference>
<gene>
    <name evidence="2" type="ORF">AOPFMNJM_2486</name>
</gene>
<dbReference type="Proteomes" id="UP001055102">
    <property type="component" value="Unassembled WGS sequence"/>
</dbReference>